<proteinExistence type="inferred from homology"/>
<dbReference type="InterPro" id="IPR016169">
    <property type="entry name" value="FAD-bd_PCMH_sub2"/>
</dbReference>
<dbReference type="PROSITE" id="PS00862">
    <property type="entry name" value="OX2_COVAL_FAD"/>
    <property type="match status" value="1"/>
</dbReference>
<dbReference type="GO" id="GO:0071949">
    <property type="term" value="F:FAD binding"/>
    <property type="evidence" value="ECO:0007669"/>
    <property type="project" value="InterPro"/>
</dbReference>
<reference evidence="8" key="1">
    <citation type="submission" date="2016-10" db="EMBL/GenBank/DDBJ databases">
        <authorList>
            <person name="Varghese N."/>
            <person name="Submissions S."/>
        </authorList>
    </citation>
    <scope>NUCLEOTIDE SEQUENCE [LARGE SCALE GENOMIC DNA]</scope>
    <source>
        <strain evidence="8">DSM 22127</strain>
    </source>
</reference>
<keyword evidence="5" id="KW-0560">Oxidoreductase</keyword>
<dbReference type="InterPro" id="IPR006093">
    <property type="entry name" value="Oxy_OxRdtase_FAD_BS"/>
</dbReference>
<protein>
    <submittedName>
        <fullName evidence="7">FAD/FMN-containing dehydrogenase</fullName>
    </submittedName>
</protein>
<comment type="similarity">
    <text evidence="2">Belongs to the oxygen-dependent FAD-linked oxidoreductase family.</text>
</comment>
<sequence length="488" mass="51357">MSQSTTHRPEHDELQPVLAHLARTTRTHHLPGTPEYDAAVSPWNVAVVQRPVAVVAAESPRDVVAAVRLARRHRLAVAVQATGHGATSGLQGTLLVSTRALQDLHVDPATRVVRVGAGVRWDRVLDACAPHGLAPLAGSAPHVGVVGYTTGGGVGPLARTHGLASDRVRAFDVVTGDGELRRATATENPELFWALRGGKGLAGIVTAVELEVLPIAELYAGAVYFDGDDAPDVLRRWATWAERLPREATTSVALLRLPPLPSVPPPLAGRLTIAVRFAWTGSAARGAEVLAPVRAVAEPLVDTVTTMPYAALGAIHADPVDPMPVHEEHALLGALPRPAVEELLRLAGPGAACQQVVVELRQLGGALRLPGPVPSAYDARGAAYSLMAIGLGAPPVVEQVRRDAEELVAALGPWTVAGRLPNFAPRTGTAWLRATYSAPTLRRLARVSRTYDPGSVILGSADLRATQPHRAGASTLLRSLQALTSARR</sequence>
<accession>A0A1H1SYM9</accession>
<evidence type="ECO:0000256" key="5">
    <source>
        <dbReference type="ARBA" id="ARBA00023002"/>
    </source>
</evidence>
<evidence type="ECO:0000313" key="7">
    <source>
        <dbReference type="EMBL" id="SDS52923.1"/>
    </source>
</evidence>
<organism evidence="7 8">
    <name type="scientific">Nocardioides scoriae</name>
    <dbReference type="NCBI Taxonomy" id="642780"/>
    <lineage>
        <taxon>Bacteria</taxon>
        <taxon>Bacillati</taxon>
        <taxon>Actinomycetota</taxon>
        <taxon>Actinomycetes</taxon>
        <taxon>Propionibacteriales</taxon>
        <taxon>Nocardioidaceae</taxon>
        <taxon>Nocardioides</taxon>
    </lineage>
</organism>
<evidence type="ECO:0000256" key="4">
    <source>
        <dbReference type="ARBA" id="ARBA00022827"/>
    </source>
</evidence>
<dbReference type="GO" id="GO:0016491">
    <property type="term" value="F:oxidoreductase activity"/>
    <property type="evidence" value="ECO:0007669"/>
    <property type="project" value="UniProtKB-KW"/>
</dbReference>
<dbReference type="OrthoDB" id="3682986at2"/>
<dbReference type="EMBL" id="LT629757">
    <property type="protein sequence ID" value="SDS52923.1"/>
    <property type="molecule type" value="Genomic_DNA"/>
</dbReference>
<dbReference type="PANTHER" id="PTHR42973">
    <property type="entry name" value="BINDING OXIDOREDUCTASE, PUTATIVE (AFU_ORTHOLOGUE AFUA_1G17690)-RELATED"/>
    <property type="match status" value="1"/>
</dbReference>
<dbReference type="PROSITE" id="PS51387">
    <property type="entry name" value="FAD_PCMH"/>
    <property type="match status" value="1"/>
</dbReference>
<dbReference type="Gene3D" id="3.30.43.10">
    <property type="entry name" value="Uridine Diphospho-n-acetylenolpyruvylglucosamine Reductase, domain 2"/>
    <property type="match status" value="1"/>
</dbReference>
<keyword evidence="3" id="KW-0285">Flavoprotein</keyword>
<evidence type="ECO:0000313" key="8">
    <source>
        <dbReference type="Proteomes" id="UP000198859"/>
    </source>
</evidence>
<dbReference type="PANTHER" id="PTHR42973:SF39">
    <property type="entry name" value="FAD-BINDING PCMH-TYPE DOMAIN-CONTAINING PROTEIN"/>
    <property type="match status" value="1"/>
</dbReference>
<evidence type="ECO:0000256" key="3">
    <source>
        <dbReference type="ARBA" id="ARBA00022630"/>
    </source>
</evidence>
<dbReference type="AlphaFoldDB" id="A0A1H1SYM9"/>
<dbReference type="InterPro" id="IPR050416">
    <property type="entry name" value="FAD-linked_Oxidoreductase"/>
</dbReference>
<comment type="cofactor">
    <cofactor evidence="1">
        <name>FAD</name>
        <dbReference type="ChEBI" id="CHEBI:57692"/>
    </cofactor>
</comment>
<dbReference type="Gene3D" id="3.30.465.10">
    <property type="match status" value="1"/>
</dbReference>
<dbReference type="InterPro" id="IPR016166">
    <property type="entry name" value="FAD-bd_PCMH"/>
</dbReference>
<keyword evidence="8" id="KW-1185">Reference proteome</keyword>
<evidence type="ECO:0000259" key="6">
    <source>
        <dbReference type="PROSITE" id="PS51387"/>
    </source>
</evidence>
<evidence type="ECO:0000256" key="1">
    <source>
        <dbReference type="ARBA" id="ARBA00001974"/>
    </source>
</evidence>
<feature type="domain" description="FAD-binding PCMH-type" evidence="6">
    <location>
        <begin position="47"/>
        <end position="215"/>
    </location>
</feature>
<dbReference type="InterPro" id="IPR036318">
    <property type="entry name" value="FAD-bd_PCMH-like_sf"/>
</dbReference>
<keyword evidence="4" id="KW-0274">FAD</keyword>
<dbReference type="InterPro" id="IPR006094">
    <property type="entry name" value="Oxid_FAD_bind_N"/>
</dbReference>
<dbReference type="SUPFAM" id="SSF56176">
    <property type="entry name" value="FAD-binding/transporter-associated domain-like"/>
    <property type="match status" value="1"/>
</dbReference>
<name>A0A1H1SYM9_9ACTN</name>
<dbReference type="STRING" id="642780.SAMN04488570_2086"/>
<evidence type="ECO:0000256" key="2">
    <source>
        <dbReference type="ARBA" id="ARBA00005466"/>
    </source>
</evidence>
<dbReference type="Gene3D" id="3.40.462.20">
    <property type="match status" value="1"/>
</dbReference>
<dbReference type="RefSeq" id="WP_157682822.1">
    <property type="nucleotide sequence ID" value="NZ_LT629757.1"/>
</dbReference>
<gene>
    <name evidence="7" type="ORF">SAMN04488570_2086</name>
</gene>
<dbReference type="InterPro" id="IPR016167">
    <property type="entry name" value="FAD-bd_PCMH_sub1"/>
</dbReference>
<dbReference type="Pfam" id="PF01565">
    <property type="entry name" value="FAD_binding_4"/>
    <property type="match status" value="1"/>
</dbReference>
<dbReference type="Proteomes" id="UP000198859">
    <property type="component" value="Chromosome I"/>
</dbReference>